<dbReference type="PANTHER" id="PTHR43584">
    <property type="entry name" value="NUCLEOTIDYL TRANSFERASE"/>
    <property type="match status" value="1"/>
</dbReference>
<feature type="region of interest" description="Pyrophosphorylase" evidence="18">
    <location>
        <begin position="1"/>
        <end position="229"/>
    </location>
</feature>
<feature type="binding site" evidence="18">
    <location>
        <begin position="103"/>
        <end position="105"/>
    </location>
    <ligand>
        <name>UDP-N-acetyl-alpha-D-glucosamine</name>
        <dbReference type="ChEBI" id="CHEBI:57705"/>
    </ligand>
</feature>
<comment type="caution">
    <text evidence="21">The sequence shown here is derived from an EMBL/GenBank/DDBJ whole genome shotgun (WGS) entry which is preliminary data.</text>
</comment>
<feature type="binding site" evidence="18">
    <location>
        <position position="377"/>
    </location>
    <ligand>
        <name>UDP-N-acetyl-alpha-D-glucosamine</name>
        <dbReference type="ChEBI" id="CHEBI:57705"/>
    </ligand>
</feature>
<name>A0A4R8IW31_9GAMM</name>
<dbReference type="Pfam" id="PF00132">
    <property type="entry name" value="Hexapep"/>
    <property type="match status" value="1"/>
</dbReference>
<comment type="function">
    <text evidence="17 18">Catalyzes the last two sequential reactions in the de novo biosynthetic pathway for UDP-N-acetylglucosamine (UDP-GlcNAc). The C-terminal domain catalyzes the transfer of acetyl group from acetyl coenzyme A to glucosamine-1-phosphate (GlcN-1-P) to produce N-acetylglucosamine-1-phosphate (GlcNAc-1-P), which is converted into UDP-GlcNAc by the transfer of uridine 5-monophosphate (from uridine 5-triphosphate), a reaction catalyzed by the N-terminal domain.</text>
</comment>
<feature type="region of interest" description="Disordered" evidence="19">
    <location>
        <begin position="434"/>
        <end position="463"/>
    </location>
</feature>
<feature type="binding site" evidence="18">
    <location>
        <position position="105"/>
    </location>
    <ligand>
        <name>Mg(2+)</name>
        <dbReference type="ChEBI" id="CHEBI:18420"/>
    </ligand>
</feature>
<evidence type="ECO:0000256" key="6">
    <source>
        <dbReference type="ARBA" id="ARBA00022695"/>
    </source>
</evidence>
<dbReference type="GO" id="GO:0005737">
    <property type="term" value="C:cytoplasm"/>
    <property type="evidence" value="ECO:0007669"/>
    <property type="project" value="UniProtKB-SubCell"/>
</dbReference>
<gene>
    <name evidence="18" type="primary">glmU</name>
    <name evidence="21" type="ORF">EDC23_0079</name>
</gene>
<feature type="binding site" evidence="18">
    <location>
        <position position="351"/>
    </location>
    <ligand>
        <name>UDP-N-acetyl-alpha-D-glucosamine</name>
        <dbReference type="ChEBI" id="CHEBI:57705"/>
    </ligand>
</feature>
<dbReference type="CDD" id="cd03353">
    <property type="entry name" value="LbH_GlmU_C"/>
    <property type="match status" value="1"/>
</dbReference>
<evidence type="ECO:0000256" key="3">
    <source>
        <dbReference type="ARBA" id="ARBA00007947"/>
    </source>
</evidence>
<evidence type="ECO:0000256" key="1">
    <source>
        <dbReference type="ARBA" id="ARBA00004496"/>
    </source>
</evidence>
<comment type="catalytic activity">
    <reaction evidence="16 18">
        <text>N-acetyl-alpha-D-glucosamine 1-phosphate + UTP + H(+) = UDP-N-acetyl-alpha-D-glucosamine + diphosphate</text>
        <dbReference type="Rhea" id="RHEA:13509"/>
        <dbReference type="ChEBI" id="CHEBI:15378"/>
        <dbReference type="ChEBI" id="CHEBI:33019"/>
        <dbReference type="ChEBI" id="CHEBI:46398"/>
        <dbReference type="ChEBI" id="CHEBI:57705"/>
        <dbReference type="ChEBI" id="CHEBI:57776"/>
        <dbReference type="EC" id="2.7.7.23"/>
    </reaction>
</comment>
<feature type="binding site" evidence="18">
    <location>
        <position position="139"/>
    </location>
    <ligand>
        <name>UDP-N-acetyl-alpha-D-glucosamine</name>
        <dbReference type="ChEBI" id="CHEBI:57705"/>
    </ligand>
</feature>
<feature type="binding site" evidence="18">
    <location>
        <position position="440"/>
    </location>
    <ligand>
        <name>acetyl-CoA</name>
        <dbReference type="ChEBI" id="CHEBI:57288"/>
    </ligand>
</feature>
<dbReference type="Gene3D" id="3.90.550.10">
    <property type="entry name" value="Spore Coat Polysaccharide Biosynthesis Protein SpsA, Chain A"/>
    <property type="match status" value="1"/>
</dbReference>
<protein>
    <recommendedName>
        <fullName evidence="18">Bifunctional protein GlmU</fullName>
    </recommendedName>
    <domain>
        <recommendedName>
            <fullName evidence="18">UDP-N-acetylglucosamine pyrophosphorylase</fullName>
            <ecNumber evidence="18">2.7.7.23</ecNumber>
        </recommendedName>
        <alternativeName>
            <fullName evidence="18">N-acetylglucosamine-1-phosphate uridyltransferase</fullName>
        </alternativeName>
    </domain>
    <domain>
        <recommendedName>
            <fullName evidence="18">Glucosamine-1-phosphate N-acetyltransferase</fullName>
            <ecNumber evidence="18">2.3.1.157</ecNumber>
        </recommendedName>
    </domain>
</protein>
<evidence type="ECO:0000256" key="2">
    <source>
        <dbReference type="ARBA" id="ARBA00007707"/>
    </source>
</evidence>
<evidence type="ECO:0000256" key="4">
    <source>
        <dbReference type="ARBA" id="ARBA00022490"/>
    </source>
</evidence>
<comment type="pathway">
    <text evidence="18">Nucleotide-sugar biosynthesis; UDP-N-acetyl-alpha-D-glucosamine biosynthesis; N-acetyl-alpha-D-glucosamine 1-phosphate from alpha-D-glucosamine 6-phosphate (route II): step 2/2.</text>
</comment>
<keyword evidence="7 18" id="KW-0479">Metal-binding</keyword>
<dbReference type="InterPro" id="IPR001451">
    <property type="entry name" value="Hexapep"/>
</dbReference>
<comment type="similarity">
    <text evidence="3 18">In the N-terminal section; belongs to the N-acetylglucosamine-1-phosphate uridyltransferase family.</text>
</comment>
<dbReference type="CDD" id="cd02540">
    <property type="entry name" value="GT2_GlmU_N_bac"/>
    <property type="match status" value="1"/>
</dbReference>
<feature type="active site" description="Proton acceptor" evidence="18">
    <location>
        <position position="363"/>
    </location>
</feature>
<dbReference type="InterPro" id="IPR011004">
    <property type="entry name" value="Trimer_LpxA-like_sf"/>
</dbReference>
<feature type="binding site" evidence="18">
    <location>
        <position position="423"/>
    </location>
    <ligand>
        <name>acetyl-CoA</name>
        <dbReference type="ChEBI" id="CHEBI:57288"/>
    </ligand>
</feature>
<dbReference type="GO" id="GO:0071555">
    <property type="term" value="P:cell wall organization"/>
    <property type="evidence" value="ECO:0007669"/>
    <property type="project" value="UniProtKB-KW"/>
</dbReference>
<evidence type="ECO:0000256" key="16">
    <source>
        <dbReference type="ARBA" id="ARBA00048493"/>
    </source>
</evidence>
<dbReference type="InterPro" id="IPR029044">
    <property type="entry name" value="Nucleotide-diphossugar_trans"/>
</dbReference>
<evidence type="ECO:0000313" key="21">
    <source>
        <dbReference type="EMBL" id="TDY03710.1"/>
    </source>
</evidence>
<feature type="region of interest" description="N-acetyltransferase" evidence="18">
    <location>
        <begin position="251"/>
        <end position="463"/>
    </location>
</feature>
<dbReference type="Proteomes" id="UP000294914">
    <property type="component" value="Unassembled WGS sequence"/>
</dbReference>
<feature type="region of interest" description="Linker" evidence="18">
    <location>
        <begin position="230"/>
        <end position="250"/>
    </location>
</feature>
<evidence type="ECO:0000256" key="17">
    <source>
        <dbReference type="ARBA" id="ARBA00049628"/>
    </source>
</evidence>
<dbReference type="SUPFAM" id="SSF51161">
    <property type="entry name" value="Trimeric LpxA-like enzymes"/>
    <property type="match status" value="1"/>
</dbReference>
<feature type="binding site" evidence="18">
    <location>
        <position position="227"/>
    </location>
    <ligand>
        <name>UDP-N-acetyl-alpha-D-glucosamine</name>
        <dbReference type="ChEBI" id="CHEBI:57705"/>
    </ligand>
</feature>
<feature type="binding site" evidence="18">
    <location>
        <position position="76"/>
    </location>
    <ligand>
        <name>UDP-N-acetyl-alpha-D-glucosamine</name>
        <dbReference type="ChEBI" id="CHEBI:57705"/>
    </ligand>
</feature>
<evidence type="ECO:0000256" key="10">
    <source>
        <dbReference type="ARBA" id="ARBA00022960"/>
    </source>
</evidence>
<dbReference type="Pfam" id="PF12804">
    <property type="entry name" value="NTP_transf_3"/>
    <property type="match status" value="1"/>
</dbReference>
<feature type="binding site" evidence="18">
    <location>
        <position position="154"/>
    </location>
    <ligand>
        <name>UDP-N-acetyl-alpha-D-glucosamine</name>
        <dbReference type="ChEBI" id="CHEBI:57705"/>
    </ligand>
</feature>
<evidence type="ECO:0000256" key="18">
    <source>
        <dbReference type="HAMAP-Rule" id="MF_01631"/>
    </source>
</evidence>
<dbReference type="GO" id="GO:0016020">
    <property type="term" value="C:membrane"/>
    <property type="evidence" value="ECO:0007669"/>
    <property type="project" value="GOC"/>
</dbReference>
<evidence type="ECO:0000259" key="20">
    <source>
        <dbReference type="Pfam" id="PF12804"/>
    </source>
</evidence>
<keyword evidence="10 18" id="KW-0133">Cell shape</keyword>
<dbReference type="InterPro" id="IPR025877">
    <property type="entry name" value="MobA-like_NTP_Trfase"/>
</dbReference>
<dbReference type="UniPathway" id="UPA00973"/>
<dbReference type="GO" id="GO:0019134">
    <property type="term" value="F:glucosamine-1-phosphate N-acetyltransferase activity"/>
    <property type="evidence" value="ECO:0007669"/>
    <property type="project" value="UniProtKB-UniRule"/>
</dbReference>
<dbReference type="InterPro" id="IPR038009">
    <property type="entry name" value="GlmU_C_LbH"/>
</dbReference>
<evidence type="ECO:0000256" key="9">
    <source>
        <dbReference type="ARBA" id="ARBA00022842"/>
    </source>
</evidence>
<feature type="compositionally biased region" description="Basic and acidic residues" evidence="19">
    <location>
        <begin position="452"/>
        <end position="463"/>
    </location>
</feature>
<proteinExistence type="inferred from homology"/>
<sequence>MGKPQLNIVILAAGQGTRMRSTLPKVLHPLAGKPMLQHTIDTARELLPTRLSVVYGHGGEQVPQQIADPAINWVLQAEQLGTGHAVMQAVPGVADEDIVLVLYGDVPLLSAETLALLSEYADRELCLLTVHLDDPSGYGRIVRDEHGQVTAIVEHKDADENQRRISEVNTGILAVNGGKLKTWLGRLENNNAQGEYYLTDIIAMAVNDGVGVRVSHPADPFEVLGVNSRQQLAQLERIYQQQQAERLMQQGVTLADPQRLDIRGKLTSGQDVTLDINVIIEGHVTLADNVSVGANCVLKDCELAEGVQVLPMSVIENTRIGAGSRIGPFARIRPGTELAAQTHIGNFVELKNSQVGAGSKINHLSYVGDTTIGERSNIGAGVITCNYDGANKHRTEIGDDTFIGSDCQLVAPVKIGDGATIGAGTTLTSDAPENALTLSRTKQKTVTGWKRPTKEKGRGTRDE</sequence>
<keyword evidence="6 18" id="KW-0548">Nucleotidyltransferase</keyword>
<comment type="subunit">
    <text evidence="18">Homotrimer.</text>
</comment>
<feature type="binding site" evidence="18">
    <location>
        <position position="366"/>
    </location>
    <ligand>
        <name>UDP-N-acetyl-alpha-D-glucosamine</name>
        <dbReference type="ChEBI" id="CHEBI:57705"/>
    </ligand>
</feature>
<keyword evidence="4 18" id="KW-0963">Cytoplasm</keyword>
<keyword evidence="8 18" id="KW-0677">Repeat</keyword>
<feature type="binding site" evidence="18">
    <location>
        <position position="25"/>
    </location>
    <ligand>
        <name>UDP-N-acetyl-alpha-D-glucosamine</name>
        <dbReference type="ChEBI" id="CHEBI:57705"/>
    </ligand>
</feature>
<feature type="binding site" evidence="18">
    <location>
        <position position="227"/>
    </location>
    <ligand>
        <name>Mg(2+)</name>
        <dbReference type="ChEBI" id="CHEBI:18420"/>
    </ligand>
</feature>
<keyword evidence="11 18" id="KW-0573">Peptidoglycan synthesis</keyword>
<dbReference type="NCBIfam" id="TIGR01173">
    <property type="entry name" value="glmU"/>
    <property type="match status" value="1"/>
</dbReference>
<dbReference type="Gene3D" id="2.160.10.10">
    <property type="entry name" value="Hexapeptide repeat proteins"/>
    <property type="match status" value="1"/>
</dbReference>
<comment type="similarity">
    <text evidence="2 18">In the C-terminal section; belongs to the transferase hexapeptide repeat family.</text>
</comment>
<reference evidence="21 22" key="1">
    <citation type="submission" date="2019-03" db="EMBL/GenBank/DDBJ databases">
        <title>Genomic Encyclopedia of Type Strains, Phase IV (KMG-IV): sequencing the most valuable type-strain genomes for metagenomic binning, comparative biology and taxonomic classification.</title>
        <authorList>
            <person name="Goeker M."/>
        </authorList>
    </citation>
    <scope>NUCLEOTIDE SEQUENCE [LARGE SCALE GENOMIC DNA]</scope>
    <source>
        <strain evidence="21 22">DSM 16326</strain>
    </source>
</reference>
<keyword evidence="13 18" id="KW-0012">Acyltransferase</keyword>
<keyword evidence="9 18" id="KW-0460">Magnesium</keyword>
<dbReference type="GO" id="GO:0009252">
    <property type="term" value="P:peptidoglycan biosynthetic process"/>
    <property type="evidence" value="ECO:0007669"/>
    <property type="project" value="UniProtKB-UniRule"/>
</dbReference>
<feature type="binding site" evidence="18">
    <location>
        <begin position="11"/>
        <end position="14"/>
    </location>
    <ligand>
        <name>UDP-N-acetyl-alpha-D-glucosamine</name>
        <dbReference type="ChEBI" id="CHEBI:57705"/>
    </ligand>
</feature>
<dbReference type="UniPathway" id="UPA00113">
    <property type="reaction ID" value="UER00532"/>
</dbReference>
<feature type="compositionally biased region" description="Polar residues" evidence="19">
    <location>
        <begin position="436"/>
        <end position="446"/>
    </location>
</feature>
<comment type="cofactor">
    <cofactor evidence="18">
        <name>Mg(2+)</name>
        <dbReference type="ChEBI" id="CHEBI:18420"/>
    </cofactor>
    <text evidence="18">Binds 1 Mg(2+) ion per subunit.</text>
</comment>
<feature type="binding site" evidence="18">
    <location>
        <position position="405"/>
    </location>
    <ligand>
        <name>acetyl-CoA</name>
        <dbReference type="ChEBI" id="CHEBI:57288"/>
    </ligand>
</feature>
<dbReference type="AlphaFoldDB" id="A0A4R8IW31"/>
<dbReference type="EMBL" id="SOQX01000001">
    <property type="protein sequence ID" value="TDY03710.1"/>
    <property type="molecule type" value="Genomic_DNA"/>
</dbReference>
<dbReference type="InterPro" id="IPR005882">
    <property type="entry name" value="Bifunctional_GlmU"/>
</dbReference>
<evidence type="ECO:0000256" key="15">
    <source>
        <dbReference type="ARBA" id="ARBA00048247"/>
    </source>
</evidence>
<dbReference type="EC" id="2.7.7.23" evidence="18"/>
<evidence type="ECO:0000256" key="13">
    <source>
        <dbReference type="ARBA" id="ARBA00023315"/>
    </source>
</evidence>
<evidence type="ECO:0000256" key="11">
    <source>
        <dbReference type="ARBA" id="ARBA00022984"/>
    </source>
</evidence>
<dbReference type="HAMAP" id="MF_01631">
    <property type="entry name" value="GlmU"/>
    <property type="match status" value="1"/>
</dbReference>
<dbReference type="GO" id="GO:0009245">
    <property type="term" value="P:lipid A biosynthetic process"/>
    <property type="evidence" value="ECO:0007669"/>
    <property type="project" value="UniProtKB-UniRule"/>
</dbReference>
<evidence type="ECO:0000256" key="8">
    <source>
        <dbReference type="ARBA" id="ARBA00022737"/>
    </source>
</evidence>
<dbReference type="GO" id="GO:0006048">
    <property type="term" value="P:UDP-N-acetylglucosamine biosynthetic process"/>
    <property type="evidence" value="ECO:0007669"/>
    <property type="project" value="UniProtKB-UniPathway"/>
</dbReference>
<comment type="pathway">
    <text evidence="18">Bacterial outer membrane biogenesis; LPS lipid A biosynthesis.</text>
</comment>
<comment type="catalytic activity">
    <reaction evidence="15 18">
        <text>alpha-D-glucosamine 1-phosphate + acetyl-CoA = N-acetyl-alpha-D-glucosamine 1-phosphate + CoA + H(+)</text>
        <dbReference type="Rhea" id="RHEA:13725"/>
        <dbReference type="ChEBI" id="CHEBI:15378"/>
        <dbReference type="ChEBI" id="CHEBI:57287"/>
        <dbReference type="ChEBI" id="CHEBI:57288"/>
        <dbReference type="ChEBI" id="CHEBI:57776"/>
        <dbReference type="ChEBI" id="CHEBI:58516"/>
        <dbReference type="EC" id="2.3.1.157"/>
    </reaction>
</comment>
<feature type="binding site" evidence="18">
    <location>
        <position position="169"/>
    </location>
    <ligand>
        <name>UDP-N-acetyl-alpha-D-glucosamine</name>
        <dbReference type="ChEBI" id="CHEBI:57705"/>
    </ligand>
</feature>
<dbReference type="OrthoDB" id="9775031at2"/>
<evidence type="ECO:0000256" key="7">
    <source>
        <dbReference type="ARBA" id="ARBA00022723"/>
    </source>
</evidence>
<keyword evidence="22" id="KW-1185">Reference proteome</keyword>
<feature type="domain" description="MobA-like NTP transferase" evidence="20">
    <location>
        <begin position="9"/>
        <end position="249"/>
    </location>
</feature>
<comment type="pathway">
    <text evidence="18">Nucleotide-sugar biosynthesis; UDP-N-acetyl-alpha-D-glucosamine biosynthesis; UDP-N-acetyl-alpha-D-glucosamine from N-acetyl-alpha-D-glucosamine 1-phosphate: step 1/1.</text>
</comment>
<dbReference type="RefSeq" id="WP_134080298.1">
    <property type="nucleotide sequence ID" value="NZ_SOQX01000001.1"/>
</dbReference>
<dbReference type="InterPro" id="IPR050065">
    <property type="entry name" value="GlmU-like"/>
</dbReference>
<accession>A0A4R8IW31</accession>
<comment type="subcellular location">
    <subcellularLocation>
        <location evidence="1 18">Cytoplasm</location>
    </subcellularLocation>
</comment>
<evidence type="ECO:0000256" key="12">
    <source>
        <dbReference type="ARBA" id="ARBA00023268"/>
    </source>
</evidence>
<dbReference type="GO" id="GO:0000902">
    <property type="term" value="P:cell morphogenesis"/>
    <property type="evidence" value="ECO:0007669"/>
    <property type="project" value="UniProtKB-UniRule"/>
</dbReference>
<feature type="binding site" evidence="18">
    <location>
        <position position="380"/>
    </location>
    <ligand>
        <name>acetyl-CoA</name>
        <dbReference type="ChEBI" id="CHEBI:57288"/>
    </ligand>
</feature>
<dbReference type="SUPFAM" id="SSF53448">
    <property type="entry name" value="Nucleotide-diphospho-sugar transferases"/>
    <property type="match status" value="1"/>
</dbReference>
<dbReference type="EC" id="2.3.1.157" evidence="18"/>
<evidence type="ECO:0000256" key="19">
    <source>
        <dbReference type="SAM" id="MobiDB-lite"/>
    </source>
</evidence>
<keyword evidence="14 18" id="KW-0961">Cell wall biogenesis/degradation</keyword>
<feature type="binding site" evidence="18">
    <location>
        <begin position="386"/>
        <end position="387"/>
    </location>
    <ligand>
        <name>acetyl-CoA</name>
        <dbReference type="ChEBI" id="CHEBI:57288"/>
    </ligand>
</feature>
<evidence type="ECO:0000256" key="14">
    <source>
        <dbReference type="ARBA" id="ARBA00023316"/>
    </source>
</evidence>
<feature type="binding site" evidence="18">
    <location>
        <begin position="81"/>
        <end position="82"/>
    </location>
    <ligand>
        <name>UDP-N-acetyl-alpha-D-glucosamine</name>
        <dbReference type="ChEBI" id="CHEBI:57705"/>
    </ligand>
</feature>
<dbReference type="PANTHER" id="PTHR43584:SF3">
    <property type="entry name" value="BIFUNCTIONAL PROTEIN GLMU"/>
    <property type="match status" value="1"/>
</dbReference>
<dbReference type="GO" id="GO:0003977">
    <property type="term" value="F:UDP-N-acetylglucosamine diphosphorylase activity"/>
    <property type="evidence" value="ECO:0007669"/>
    <property type="project" value="UniProtKB-UniRule"/>
</dbReference>
<evidence type="ECO:0000256" key="5">
    <source>
        <dbReference type="ARBA" id="ARBA00022679"/>
    </source>
</evidence>
<keyword evidence="12 18" id="KW-0511">Multifunctional enzyme</keyword>
<keyword evidence="5 18" id="KW-0808">Transferase</keyword>
<dbReference type="GO" id="GO:0000287">
    <property type="term" value="F:magnesium ion binding"/>
    <property type="evidence" value="ECO:0007669"/>
    <property type="project" value="UniProtKB-UniRule"/>
</dbReference>
<feature type="binding site" evidence="18">
    <location>
        <position position="333"/>
    </location>
    <ligand>
        <name>UDP-N-acetyl-alpha-D-glucosamine</name>
        <dbReference type="ChEBI" id="CHEBI:57705"/>
    </ligand>
</feature>
<dbReference type="GO" id="GO:0008360">
    <property type="term" value="P:regulation of cell shape"/>
    <property type="evidence" value="ECO:0007669"/>
    <property type="project" value="UniProtKB-KW"/>
</dbReference>
<evidence type="ECO:0000313" key="22">
    <source>
        <dbReference type="Proteomes" id="UP000294914"/>
    </source>
</evidence>
<organism evidence="21 22">
    <name type="scientific">Thiohalophilus thiocyanatoxydans</name>
    <dbReference type="NCBI Taxonomy" id="381308"/>
    <lineage>
        <taxon>Bacteria</taxon>
        <taxon>Pseudomonadati</taxon>
        <taxon>Pseudomonadota</taxon>
        <taxon>Gammaproteobacteria</taxon>
        <taxon>Thiohalomonadales</taxon>
        <taxon>Thiohalophilaceae</taxon>
        <taxon>Thiohalophilus</taxon>
    </lineage>
</organism>